<dbReference type="FunFam" id="1.10.10.60:FF:000021">
    <property type="entry name" value="CDC5 cell division cycle 5-like"/>
    <property type="match status" value="1"/>
</dbReference>
<dbReference type="VEuPathDB" id="VectorBase:AATE007021"/>
<keyword evidence="6" id="KW-0227">DNA damage</keyword>
<keyword evidence="12" id="KW-0131">Cell cycle</keyword>
<feature type="region of interest" description="Disordered" evidence="13">
    <location>
        <begin position="810"/>
        <end position="932"/>
    </location>
</feature>
<keyword evidence="9" id="KW-0508">mRNA splicing</keyword>
<dbReference type="Gene3D" id="1.10.10.60">
    <property type="entry name" value="Homeodomain-like"/>
    <property type="match status" value="2"/>
</dbReference>
<feature type="region of interest" description="Disordered" evidence="13">
    <location>
        <begin position="108"/>
        <end position="145"/>
    </location>
</feature>
<feature type="compositionally biased region" description="Basic and acidic residues" evidence="13">
    <location>
        <begin position="108"/>
        <end position="127"/>
    </location>
</feature>
<evidence type="ECO:0000256" key="5">
    <source>
        <dbReference type="ARBA" id="ARBA00022737"/>
    </source>
</evidence>
<keyword evidence="7" id="KW-0175">Coiled coil</keyword>
<dbReference type="InterPro" id="IPR047242">
    <property type="entry name" value="CDC5L/Cef1"/>
</dbReference>
<dbReference type="SMART" id="SM00717">
    <property type="entry name" value="SANT"/>
    <property type="match status" value="2"/>
</dbReference>
<dbReference type="InterPro" id="IPR021786">
    <property type="entry name" value="Cdc5p/Cef1_C"/>
</dbReference>
<feature type="compositionally biased region" description="Low complexity" evidence="13">
    <location>
        <begin position="811"/>
        <end position="822"/>
    </location>
</feature>
<reference evidence="14" key="1">
    <citation type="submission" date="2022-08" db="UniProtKB">
        <authorList>
            <consortium name="EnsemblMetazoa"/>
        </authorList>
    </citation>
    <scope>IDENTIFICATION</scope>
    <source>
        <strain evidence="14">EBRO</strain>
    </source>
</reference>
<dbReference type="GO" id="GO:0000974">
    <property type="term" value="C:Prp19 complex"/>
    <property type="evidence" value="ECO:0007669"/>
    <property type="project" value="InterPro"/>
</dbReference>
<keyword evidence="5" id="KW-0677">Repeat</keyword>
<dbReference type="EnsemblMetazoa" id="AATE007021-RA">
    <property type="protein sequence ID" value="AATE007021-PA.1"/>
    <property type="gene ID" value="AATE007021"/>
</dbReference>
<dbReference type="PROSITE" id="PS51294">
    <property type="entry name" value="HTH_MYB"/>
    <property type="match status" value="2"/>
</dbReference>
<dbReference type="GO" id="GO:0000398">
    <property type="term" value="P:mRNA splicing, via spliceosome"/>
    <property type="evidence" value="ECO:0007669"/>
    <property type="project" value="InterPro"/>
</dbReference>
<evidence type="ECO:0000256" key="13">
    <source>
        <dbReference type="SAM" id="MobiDB-lite"/>
    </source>
</evidence>
<dbReference type="FunFam" id="1.10.10.60:FF:000091">
    <property type="entry name" value="CDC5 cell division cycle 5-like"/>
    <property type="match status" value="1"/>
</dbReference>
<evidence type="ECO:0000313" key="14">
    <source>
        <dbReference type="EnsemblMetazoa" id="AATE007021-PA.1"/>
    </source>
</evidence>
<dbReference type="GO" id="GO:0005681">
    <property type="term" value="C:spliceosomal complex"/>
    <property type="evidence" value="ECO:0007669"/>
    <property type="project" value="UniProtKB-KW"/>
</dbReference>
<keyword evidence="4" id="KW-0747">Spliceosome</keyword>
<dbReference type="STRING" id="41427.A0A182IWU4"/>
<comment type="subcellular location">
    <subcellularLocation>
        <location evidence="1">Nucleus</location>
    </subcellularLocation>
</comment>
<keyword evidence="10" id="KW-0234">DNA repair</keyword>
<dbReference type="PANTHER" id="PTHR45885:SF1">
    <property type="entry name" value="CELL DIVISION CYCLE 5-LIKE PROTEIN"/>
    <property type="match status" value="1"/>
</dbReference>
<dbReference type="CDD" id="cd11659">
    <property type="entry name" value="SANT_CDC5_II"/>
    <property type="match status" value="1"/>
</dbReference>
<feature type="compositionally biased region" description="Acidic residues" evidence="13">
    <location>
        <begin position="850"/>
        <end position="859"/>
    </location>
</feature>
<name>A0A182IWU4_ANOAO</name>
<dbReference type="GO" id="GO:0006281">
    <property type="term" value="P:DNA repair"/>
    <property type="evidence" value="ECO:0007669"/>
    <property type="project" value="UniProtKB-KW"/>
</dbReference>
<evidence type="ECO:0000256" key="4">
    <source>
        <dbReference type="ARBA" id="ARBA00022728"/>
    </source>
</evidence>
<protein>
    <recommendedName>
        <fullName evidence="15">Pre-mRNA-splicing factor CDC5/CEF1</fullName>
    </recommendedName>
</protein>
<evidence type="ECO:0000256" key="11">
    <source>
        <dbReference type="ARBA" id="ARBA00023242"/>
    </source>
</evidence>
<feature type="region of interest" description="Disordered" evidence="13">
    <location>
        <begin position="243"/>
        <end position="292"/>
    </location>
</feature>
<feature type="compositionally biased region" description="Acidic residues" evidence="13">
    <location>
        <begin position="891"/>
        <end position="900"/>
    </location>
</feature>
<dbReference type="InterPro" id="IPR017930">
    <property type="entry name" value="Myb_dom"/>
</dbReference>
<evidence type="ECO:0000256" key="10">
    <source>
        <dbReference type="ARBA" id="ARBA00023204"/>
    </source>
</evidence>
<dbReference type="AlphaFoldDB" id="A0A182IWU4"/>
<feature type="compositionally biased region" description="Acidic residues" evidence="13">
    <location>
        <begin position="915"/>
        <end position="932"/>
    </location>
</feature>
<accession>A0A182IWU4</accession>
<dbReference type="InterPro" id="IPR009057">
    <property type="entry name" value="Homeodomain-like_sf"/>
</dbReference>
<dbReference type="SUPFAM" id="SSF46689">
    <property type="entry name" value="Homeodomain-like"/>
    <property type="match status" value="1"/>
</dbReference>
<proteinExistence type="inferred from homology"/>
<sequence length="932" mass="105055">MPRIMIKGGVWRNTEDEILKAAVMKYGKNQWSRIASLLHRKSAKQCKARWYEWLDPSIKKTEWSREEDEKLLHLAKLMPTQWRTIAPIIGRTAAQCLERYEYLLDQAQRKEEGEDGMDDPRKLKPGEIDPNPETKPARPDPKDMDEDELEMLSEARARLANTQGKKAKRKAREKQLEEARRLAALQKRRELRAAGIGGGNRKRKLKGIDYNSEIPFEKTPAPGFYDTVDEFVVPIAADFSSLRQQSLDGELRTEKEARERKKDKEKMKQRKENDVPTALLQNQEPAKKRSKLVLPEPQISDQELQQVVKLGRASEIAKEVASESGVETTDALLADYSITPQVAATPRTPAPVTDRILQEAQNMMALTHVETPLKGGVNTPLHQSDFSGVLPQSQVVATPNTVLATPFRSVRGPDGAATPGGFLTPASGAMVPVGGSATQPHAPGATPNFLRDKLNINTEDGLSVAETPAAYKTYQKQLKSSLKEGLASLPTPRNDYEIVVPDNETNEAADDAAMDLEQMVPDQADVDEKRKRYKLAQEAKELSLRSQVIQRELPRPLDINTTVLRPTNEMHGLTDLQKAEELVKQEMVKMLNYDAFRNPIQHTQVLPSKRPPLSQYQAYLEQHPYENIDETELDEARKMLTAEMGVVKQGMAHGDLSLESYTQVWQECLSQVLYLPSQNRYTRANLASKKDRIESAEKRLEINRKHMAKEAKRCGKIEKKLKILTAGYQARAQALVKQFQDTNEQIEQNCLALSTFKFLAAQEDLAIPKRLESLTEDVMRQTEREKTLQARYAHLNEELEELNRRLEEASVNGVVNGNDENGAPMVNGRFEHTSEDDEGQDAVQGAEPEDRAEAEEAERDDGNVRAPEHQEEEQEEQAQTDEGGEGRDRDSEDADGSSSEDPEHQRQEEVVERMEQDEEQGSGDESASDEQE</sequence>
<feature type="compositionally biased region" description="Basic and acidic residues" evidence="13">
    <location>
        <begin position="901"/>
        <end position="914"/>
    </location>
</feature>
<dbReference type="CDD" id="cd00167">
    <property type="entry name" value="SANT"/>
    <property type="match status" value="1"/>
</dbReference>
<dbReference type="PROSITE" id="PS50090">
    <property type="entry name" value="MYB_LIKE"/>
    <property type="match status" value="2"/>
</dbReference>
<evidence type="ECO:0000256" key="8">
    <source>
        <dbReference type="ARBA" id="ARBA00023125"/>
    </source>
</evidence>
<dbReference type="GO" id="GO:0000977">
    <property type="term" value="F:RNA polymerase II transcription regulatory region sequence-specific DNA binding"/>
    <property type="evidence" value="ECO:0007669"/>
    <property type="project" value="TreeGrafter"/>
</dbReference>
<feature type="compositionally biased region" description="Acidic residues" evidence="13">
    <location>
        <begin position="870"/>
        <end position="883"/>
    </location>
</feature>
<dbReference type="Pfam" id="PF11831">
    <property type="entry name" value="Myb_Cef"/>
    <property type="match status" value="1"/>
</dbReference>
<feature type="compositionally biased region" description="Basic and acidic residues" evidence="13">
    <location>
        <begin position="249"/>
        <end position="274"/>
    </location>
</feature>
<feature type="compositionally biased region" description="Basic and acidic residues" evidence="13">
    <location>
        <begin position="860"/>
        <end position="869"/>
    </location>
</feature>
<evidence type="ECO:0000256" key="6">
    <source>
        <dbReference type="ARBA" id="ARBA00022763"/>
    </source>
</evidence>
<evidence type="ECO:0000256" key="1">
    <source>
        <dbReference type="ARBA" id="ARBA00004123"/>
    </source>
</evidence>
<dbReference type="InterPro" id="IPR001005">
    <property type="entry name" value="SANT/Myb"/>
</dbReference>
<keyword evidence="3" id="KW-0507">mRNA processing</keyword>
<evidence type="ECO:0000256" key="12">
    <source>
        <dbReference type="ARBA" id="ARBA00023306"/>
    </source>
</evidence>
<dbReference type="Pfam" id="PF13921">
    <property type="entry name" value="Myb_DNA-bind_6"/>
    <property type="match status" value="1"/>
</dbReference>
<keyword evidence="11" id="KW-0539">Nucleus</keyword>
<evidence type="ECO:0000256" key="9">
    <source>
        <dbReference type="ARBA" id="ARBA00023187"/>
    </source>
</evidence>
<comment type="similarity">
    <text evidence="2">Belongs to the CEF1 family.</text>
</comment>
<organism evidence="14">
    <name type="scientific">Anopheles atroparvus</name>
    <name type="common">European mosquito</name>
    <dbReference type="NCBI Taxonomy" id="41427"/>
    <lineage>
        <taxon>Eukaryota</taxon>
        <taxon>Metazoa</taxon>
        <taxon>Ecdysozoa</taxon>
        <taxon>Arthropoda</taxon>
        <taxon>Hexapoda</taxon>
        <taxon>Insecta</taxon>
        <taxon>Pterygota</taxon>
        <taxon>Neoptera</taxon>
        <taxon>Endopterygota</taxon>
        <taxon>Diptera</taxon>
        <taxon>Nematocera</taxon>
        <taxon>Culicoidea</taxon>
        <taxon>Culicidae</taxon>
        <taxon>Anophelinae</taxon>
        <taxon>Anopheles</taxon>
    </lineage>
</organism>
<dbReference type="GO" id="GO:0000981">
    <property type="term" value="F:DNA-binding transcription factor activity, RNA polymerase II-specific"/>
    <property type="evidence" value="ECO:0007669"/>
    <property type="project" value="TreeGrafter"/>
</dbReference>
<dbReference type="PANTHER" id="PTHR45885">
    <property type="entry name" value="CELL DIVISION CYCLE 5-LIKE PROTEIN"/>
    <property type="match status" value="1"/>
</dbReference>
<evidence type="ECO:0000256" key="3">
    <source>
        <dbReference type="ARBA" id="ARBA00022664"/>
    </source>
</evidence>
<evidence type="ECO:0000256" key="7">
    <source>
        <dbReference type="ARBA" id="ARBA00023054"/>
    </source>
</evidence>
<evidence type="ECO:0008006" key="15">
    <source>
        <dbReference type="Google" id="ProtNLM"/>
    </source>
</evidence>
<dbReference type="InterPro" id="IPR047240">
    <property type="entry name" value="SANT_CDC5L_II"/>
</dbReference>
<keyword evidence="8" id="KW-0238">DNA-binding</keyword>
<evidence type="ECO:0000256" key="2">
    <source>
        <dbReference type="ARBA" id="ARBA00010506"/>
    </source>
</evidence>